<evidence type="ECO:0000256" key="2">
    <source>
        <dbReference type="ARBA" id="ARBA00023203"/>
    </source>
</evidence>
<dbReference type="Ensembl" id="ENSFHET00000017817.1">
    <property type="protein sequence ID" value="ENSFHEP00000028303.1"/>
    <property type="gene ID" value="ENSFHEG00000012427.1"/>
</dbReference>
<dbReference type="GO" id="GO:0003779">
    <property type="term" value="F:actin binding"/>
    <property type="evidence" value="ECO:0007669"/>
    <property type="project" value="UniProtKB-KW"/>
</dbReference>
<dbReference type="CDD" id="cd00176">
    <property type="entry name" value="SPEC"/>
    <property type="match status" value="1"/>
</dbReference>
<proteinExistence type="predicted"/>
<protein>
    <submittedName>
        <fullName evidence="4">Uncharacterized protein</fullName>
    </submittedName>
</protein>
<dbReference type="Gene3D" id="1.20.58.60">
    <property type="match status" value="4"/>
</dbReference>
<organism evidence="4 5">
    <name type="scientific">Fundulus heteroclitus</name>
    <name type="common">Killifish</name>
    <name type="synonym">Mummichog</name>
    <dbReference type="NCBI Taxonomy" id="8078"/>
    <lineage>
        <taxon>Eukaryota</taxon>
        <taxon>Metazoa</taxon>
        <taxon>Chordata</taxon>
        <taxon>Craniata</taxon>
        <taxon>Vertebrata</taxon>
        <taxon>Euteleostomi</taxon>
        <taxon>Actinopterygii</taxon>
        <taxon>Neopterygii</taxon>
        <taxon>Teleostei</taxon>
        <taxon>Neoteleostei</taxon>
        <taxon>Acanthomorphata</taxon>
        <taxon>Ovalentaria</taxon>
        <taxon>Atherinomorphae</taxon>
        <taxon>Cyprinodontiformes</taxon>
        <taxon>Fundulidae</taxon>
        <taxon>Fundulus</taxon>
    </lineage>
</organism>
<keyword evidence="1" id="KW-0677">Repeat</keyword>
<evidence type="ECO:0000313" key="4">
    <source>
        <dbReference type="Ensembl" id="ENSFHEP00000028303.1"/>
    </source>
</evidence>
<keyword evidence="2" id="KW-0009">Actin-binding</keyword>
<dbReference type="PANTHER" id="PTHR11915">
    <property type="entry name" value="SPECTRIN/FILAMIN RELATED CYTOSKELETAL PROTEIN"/>
    <property type="match status" value="1"/>
</dbReference>
<keyword evidence="5" id="KW-1185">Reference proteome</keyword>
<evidence type="ECO:0000256" key="3">
    <source>
        <dbReference type="SAM" id="Coils"/>
    </source>
</evidence>
<reference evidence="4" key="1">
    <citation type="submission" date="2025-08" db="UniProtKB">
        <authorList>
            <consortium name="Ensembl"/>
        </authorList>
    </citation>
    <scope>IDENTIFICATION</scope>
</reference>
<dbReference type="Proteomes" id="UP000265000">
    <property type="component" value="Unplaced"/>
</dbReference>
<reference evidence="4" key="2">
    <citation type="submission" date="2025-09" db="UniProtKB">
        <authorList>
            <consortium name="Ensembl"/>
        </authorList>
    </citation>
    <scope>IDENTIFICATION</scope>
</reference>
<keyword evidence="3" id="KW-0175">Coiled coil</keyword>
<dbReference type="InterPro" id="IPR002017">
    <property type="entry name" value="Spectrin_repeat"/>
</dbReference>
<name>A0A3Q2QL19_FUNHE</name>
<accession>A0A3Q2QL19</accession>
<evidence type="ECO:0000313" key="5">
    <source>
        <dbReference type="Proteomes" id="UP000265000"/>
    </source>
</evidence>
<evidence type="ECO:0000256" key="1">
    <source>
        <dbReference type="ARBA" id="ARBA00022737"/>
    </source>
</evidence>
<dbReference type="Pfam" id="PF00435">
    <property type="entry name" value="Spectrin"/>
    <property type="match status" value="2"/>
</dbReference>
<dbReference type="SMART" id="SM00150">
    <property type="entry name" value="SPEC"/>
    <property type="match status" value="2"/>
</dbReference>
<sequence length="354" mass="41162">MTLASSTDHGHNLQTVQLLIKKNQVKRKLTGMERDLVAIEDKLKDLEKEAERLASQHPEEYLRTSADPPVCLQGTLKNREESLGEASKLQQFLRELDDFQSWLSRTQTAIASEDMPNTLSEAEKLLAQHENIKNEIRNYEEDYQKMRDMGEMVTQGQTDAQYMFLRQRLQALDTGWNELHKMWENRQNLLSQSHAYQLFLRDTKQAEAFLNNQEYVLAHTEMPTTLEGAEAAIKKQEDFMTTMDANEEKISGVVDTGRRLVADGNINLSLWINEKMLTAQDMTYDEARNLHSKWLKHQAFMAELQSNKEWLDKIEKVRRELWGTDGGTSDIKKLYWLQETSLLELKHLKMSVVQ</sequence>
<feature type="coiled-coil region" evidence="3">
    <location>
        <begin position="22"/>
        <end position="56"/>
    </location>
</feature>
<dbReference type="FunFam" id="1.20.58.60:FF:000028">
    <property type="entry name" value="Spectrin beta chain"/>
    <property type="match status" value="1"/>
</dbReference>
<dbReference type="AlphaFoldDB" id="A0A3Q2QL19"/>
<feature type="coiled-coil region" evidence="3">
    <location>
        <begin position="119"/>
        <end position="149"/>
    </location>
</feature>
<dbReference type="InterPro" id="IPR018159">
    <property type="entry name" value="Spectrin/alpha-actinin"/>
</dbReference>
<dbReference type="GeneTree" id="ENSGT00940000154864"/>
<dbReference type="SUPFAM" id="SSF46966">
    <property type="entry name" value="Spectrin repeat"/>
    <property type="match status" value="4"/>
</dbReference>
<dbReference type="FunFam" id="1.20.58.60:FF:000049">
    <property type="entry name" value="Spectrin beta chain"/>
    <property type="match status" value="1"/>
</dbReference>